<evidence type="ECO:0000313" key="3">
    <source>
        <dbReference type="Proteomes" id="UP000001075"/>
    </source>
</evidence>
<dbReference type="AlphaFoldDB" id="G3IBW5"/>
<reference evidence="3" key="1">
    <citation type="journal article" date="2011" name="Nat. Biotechnol.">
        <title>The genomic sequence of the Chinese hamster ovary (CHO)-K1 cell line.</title>
        <authorList>
            <person name="Xu X."/>
            <person name="Nagarajan H."/>
            <person name="Lewis N.E."/>
            <person name="Pan S."/>
            <person name="Cai Z."/>
            <person name="Liu X."/>
            <person name="Chen W."/>
            <person name="Xie M."/>
            <person name="Wang W."/>
            <person name="Hammond S."/>
            <person name="Andersen M.R."/>
            <person name="Neff N."/>
            <person name="Passarelli B."/>
            <person name="Koh W."/>
            <person name="Fan H.C."/>
            <person name="Wang J."/>
            <person name="Gui Y."/>
            <person name="Lee K.H."/>
            <person name="Betenbaugh M.J."/>
            <person name="Quake S.R."/>
            <person name="Famili I."/>
            <person name="Palsson B.O."/>
            <person name="Wang J."/>
        </authorList>
    </citation>
    <scope>NUCLEOTIDE SEQUENCE [LARGE SCALE GENOMIC DNA]</scope>
    <source>
        <strain evidence="3">CHO K1 cell line</strain>
    </source>
</reference>
<feature type="compositionally biased region" description="Acidic residues" evidence="1">
    <location>
        <begin position="33"/>
        <end position="48"/>
    </location>
</feature>
<evidence type="ECO:0000256" key="1">
    <source>
        <dbReference type="SAM" id="MobiDB-lite"/>
    </source>
</evidence>
<dbReference type="EMBL" id="JH001859">
    <property type="protein sequence ID" value="EGW14613.1"/>
    <property type="molecule type" value="Genomic_DNA"/>
</dbReference>
<feature type="compositionally biased region" description="Polar residues" evidence="1">
    <location>
        <begin position="59"/>
        <end position="68"/>
    </location>
</feature>
<proteinExistence type="predicted"/>
<accession>G3IBW5</accession>
<organism evidence="2 3">
    <name type="scientific">Cricetulus griseus</name>
    <name type="common">Chinese hamster</name>
    <name type="synonym">Cricetulus barabensis griseus</name>
    <dbReference type="NCBI Taxonomy" id="10029"/>
    <lineage>
        <taxon>Eukaryota</taxon>
        <taxon>Metazoa</taxon>
        <taxon>Chordata</taxon>
        <taxon>Craniata</taxon>
        <taxon>Vertebrata</taxon>
        <taxon>Euteleostomi</taxon>
        <taxon>Mammalia</taxon>
        <taxon>Eutheria</taxon>
        <taxon>Euarchontoglires</taxon>
        <taxon>Glires</taxon>
        <taxon>Rodentia</taxon>
        <taxon>Myomorpha</taxon>
        <taxon>Muroidea</taxon>
        <taxon>Cricetidae</taxon>
        <taxon>Cricetinae</taxon>
        <taxon>Cricetulus</taxon>
    </lineage>
</organism>
<feature type="region of interest" description="Disordered" evidence="1">
    <location>
        <begin position="111"/>
        <end position="131"/>
    </location>
</feature>
<evidence type="ECO:0000313" key="2">
    <source>
        <dbReference type="EMBL" id="EGW14613.1"/>
    </source>
</evidence>
<sequence>MLISEASVGRPFKGSTCLLSENKQKYKQNKKEEEEEEKEEEEEEEEEEKEKQAVYESLSYRQTHSVSGLSPPKGPQDPNAHPGRKAFLPAGSVLALSRDATHGIRGPLVLLHSPAWSPAGPRGSQHTRKEA</sequence>
<protein>
    <submittedName>
        <fullName evidence="2">Uncharacterized protein</fullName>
    </submittedName>
</protein>
<dbReference type="Proteomes" id="UP000001075">
    <property type="component" value="Unassembled WGS sequence"/>
</dbReference>
<gene>
    <name evidence="2" type="ORF">I79_021147</name>
</gene>
<feature type="region of interest" description="Disordered" evidence="1">
    <location>
        <begin position="1"/>
        <end position="86"/>
    </location>
</feature>
<dbReference type="InParanoid" id="G3IBW5"/>
<name>G3IBW5_CRIGR</name>